<dbReference type="Pfam" id="PF00431">
    <property type="entry name" value="CUB"/>
    <property type="match status" value="1"/>
</dbReference>
<dbReference type="EMBL" id="KB311465">
    <property type="protein sequence ID" value="ELT89217.1"/>
    <property type="molecule type" value="Genomic_DNA"/>
</dbReference>
<evidence type="ECO:0000313" key="9">
    <source>
        <dbReference type="Proteomes" id="UP000014760"/>
    </source>
</evidence>
<dbReference type="EnsemblMetazoa" id="CapteT186249">
    <property type="protein sequence ID" value="CapteP186249"/>
    <property type="gene ID" value="CapteG186249"/>
</dbReference>
<keyword evidence="2" id="KW-1015">Disulfide bond</keyword>
<reference evidence="7 9" key="2">
    <citation type="journal article" date="2013" name="Nature">
        <title>Insights into bilaterian evolution from three spiralian genomes.</title>
        <authorList>
            <person name="Simakov O."/>
            <person name="Marletaz F."/>
            <person name="Cho S.J."/>
            <person name="Edsinger-Gonzales E."/>
            <person name="Havlak P."/>
            <person name="Hellsten U."/>
            <person name="Kuo D.H."/>
            <person name="Larsson T."/>
            <person name="Lv J."/>
            <person name="Arendt D."/>
            <person name="Savage R."/>
            <person name="Osoegawa K."/>
            <person name="de Jong P."/>
            <person name="Grimwood J."/>
            <person name="Chapman J.A."/>
            <person name="Shapiro H."/>
            <person name="Aerts A."/>
            <person name="Otillar R.P."/>
            <person name="Terry A.Y."/>
            <person name="Boore J.L."/>
            <person name="Grigoriev I.V."/>
            <person name="Lindberg D.R."/>
            <person name="Seaver E.C."/>
            <person name="Weisblat D.A."/>
            <person name="Putnam N.H."/>
            <person name="Rokhsar D.S."/>
        </authorList>
    </citation>
    <scope>NUCLEOTIDE SEQUENCE</scope>
    <source>
        <strain evidence="7 9">I ESC-2004</strain>
    </source>
</reference>
<feature type="region of interest" description="Disordered" evidence="4">
    <location>
        <begin position="578"/>
        <end position="598"/>
    </location>
</feature>
<proteinExistence type="predicted"/>
<name>R7TCM1_CAPTE</name>
<dbReference type="STRING" id="283909.R7TCM1"/>
<dbReference type="Proteomes" id="UP000014760">
    <property type="component" value="Unassembled WGS sequence"/>
</dbReference>
<dbReference type="GO" id="GO:0030246">
    <property type="term" value="F:carbohydrate binding"/>
    <property type="evidence" value="ECO:0007669"/>
    <property type="project" value="InterPro"/>
</dbReference>
<dbReference type="Pfam" id="PF02140">
    <property type="entry name" value="SUEL_Lectin"/>
    <property type="match status" value="1"/>
</dbReference>
<dbReference type="Gene3D" id="2.60.120.290">
    <property type="entry name" value="Spermadhesin, CUB domain"/>
    <property type="match status" value="1"/>
</dbReference>
<keyword evidence="5" id="KW-0472">Membrane</keyword>
<dbReference type="HOGENOM" id="CLU_456543_0_0_1"/>
<keyword evidence="5" id="KW-1133">Transmembrane helix</keyword>
<dbReference type="PANTHER" id="PTHR24251:SF50">
    <property type="entry name" value="ATTRACTIN-LIKE 1A"/>
    <property type="match status" value="1"/>
</dbReference>
<sequence length="598" mass="66715">MHCIQQSTLPHVEYACFNTIFEVACSVGQKIVFESARYGRNDTAVAAKCQVPYQRNCDIDVHFPLNRACAGKRRCNLAVNTALFNDPCGYEEFLRVTYRCAPAASVHQTCQGPSAPPLYDHGYLASPNYPGQYYMDASCSWVISVQRRQTIKITIFDFELDVKRGGRCHDVVEISTIDKVYFSDCGSMGKEVIAVEDHLATVTFNTRHTSLTQRGFFMYFEGVGPGCPDLEEPRLGSVSYFITDDVLYANASCDFGYFFVGTEVNFMQAKCLGSLWSDSLPDCIAIPPATSPRVYVMHTTPTTTAPPSILDHSGSLIGIALGVVSAILLITLLLVLALYFHRRIFTSRRRKAERKLDQWRVVINNLQADSSVNEENMKRTQASNSSYYATTSSPAFHKKINKNYENPNENDPWPAQKLLGEDEDLMDYAGYGDYPAKYPNYAADNCPTCQSRRNSLSRAGTVRYTMTRSRDSALESPSYGYGDTYGPPVPPRACRRPRRTRSGQWDSPTKAAALSQAYGTLNVDKKNLSRSAPDLISSLPPLVGYPSMAGEVHYQPVPPPQTYLEVYKENTTPQRCATIGPTMKTFKSPDITKPKAKW</sequence>
<keyword evidence="1" id="KW-0677">Repeat</keyword>
<dbReference type="SMART" id="SM00042">
    <property type="entry name" value="CUB"/>
    <property type="match status" value="1"/>
</dbReference>
<comment type="caution">
    <text evidence="3">Lacks conserved residue(s) required for the propagation of feature annotation.</text>
</comment>
<organism evidence="7">
    <name type="scientific">Capitella teleta</name>
    <name type="common">Polychaete worm</name>
    <dbReference type="NCBI Taxonomy" id="283909"/>
    <lineage>
        <taxon>Eukaryota</taxon>
        <taxon>Metazoa</taxon>
        <taxon>Spiralia</taxon>
        <taxon>Lophotrochozoa</taxon>
        <taxon>Annelida</taxon>
        <taxon>Polychaeta</taxon>
        <taxon>Sedentaria</taxon>
        <taxon>Scolecida</taxon>
        <taxon>Capitellidae</taxon>
        <taxon>Capitella</taxon>
    </lineage>
</organism>
<evidence type="ECO:0000259" key="6">
    <source>
        <dbReference type="PROSITE" id="PS01180"/>
    </source>
</evidence>
<evidence type="ECO:0000256" key="1">
    <source>
        <dbReference type="ARBA" id="ARBA00022737"/>
    </source>
</evidence>
<reference evidence="8" key="3">
    <citation type="submission" date="2015-06" db="UniProtKB">
        <authorList>
            <consortium name="EnsemblMetazoa"/>
        </authorList>
    </citation>
    <scope>IDENTIFICATION</scope>
</reference>
<feature type="region of interest" description="Disordered" evidence="4">
    <location>
        <begin position="469"/>
        <end position="510"/>
    </location>
</feature>
<dbReference type="CDD" id="cd00041">
    <property type="entry name" value="CUB"/>
    <property type="match status" value="1"/>
</dbReference>
<dbReference type="EMBL" id="AMQN01014961">
    <property type="status" value="NOT_ANNOTATED_CDS"/>
    <property type="molecule type" value="Genomic_DNA"/>
</dbReference>
<evidence type="ECO:0000256" key="3">
    <source>
        <dbReference type="PROSITE-ProRule" id="PRU00059"/>
    </source>
</evidence>
<reference evidence="9" key="1">
    <citation type="submission" date="2012-12" db="EMBL/GenBank/DDBJ databases">
        <authorList>
            <person name="Hellsten U."/>
            <person name="Grimwood J."/>
            <person name="Chapman J.A."/>
            <person name="Shapiro H."/>
            <person name="Aerts A."/>
            <person name="Otillar R.P."/>
            <person name="Terry A.Y."/>
            <person name="Boore J.L."/>
            <person name="Simakov O."/>
            <person name="Marletaz F."/>
            <person name="Cho S.-J."/>
            <person name="Edsinger-Gonzales E."/>
            <person name="Havlak P."/>
            <person name="Kuo D.-H."/>
            <person name="Larsson T."/>
            <person name="Lv J."/>
            <person name="Arendt D."/>
            <person name="Savage R."/>
            <person name="Osoegawa K."/>
            <person name="de Jong P."/>
            <person name="Lindberg D.R."/>
            <person name="Seaver E.C."/>
            <person name="Weisblat D.A."/>
            <person name="Putnam N.H."/>
            <person name="Grigoriev I.V."/>
            <person name="Rokhsar D.S."/>
        </authorList>
    </citation>
    <scope>NUCLEOTIDE SEQUENCE</scope>
    <source>
        <strain evidence="9">I ESC-2004</strain>
    </source>
</reference>
<dbReference type="InterPro" id="IPR035914">
    <property type="entry name" value="Sperma_CUB_dom_sf"/>
</dbReference>
<protein>
    <recommendedName>
        <fullName evidence="6">CUB domain-containing protein</fullName>
    </recommendedName>
</protein>
<evidence type="ECO:0000256" key="4">
    <source>
        <dbReference type="SAM" id="MobiDB-lite"/>
    </source>
</evidence>
<keyword evidence="5" id="KW-0812">Transmembrane</keyword>
<keyword evidence="9" id="KW-1185">Reference proteome</keyword>
<evidence type="ECO:0000256" key="2">
    <source>
        <dbReference type="ARBA" id="ARBA00023157"/>
    </source>
</evidence>
<evidence type="ECO:0000313" key="8">
    <source>
        <dbReference type="EnsemblMetazoa" id="CapteP186249"/>
    </source>
</evidence>
<dbReference type="SUPFAM" id="SSF49854">
    <property type="entry name" value="Spermadhesin, CUB domain"/>
    <property type="match status" value="1"/>
</dbReference>
<evidence type="ECO:0000256" key="5">
    <source>
        <dbReference type="SAM" id="Phobius"/>
    </source>
</evidence>
<dbReference type="InterPro" id="IPR000859">
    <property type="entry name" value="CUB_dom"/>
</dbReference>
<dbReference type="PROSITE" id="PS01180">
    <property type="entry name" value="CUB"/>
    <property type="match status" value="1"/>
</dbReference>
<dbReference type="CDD" id="cd22843">
    <property type="entry name" value="Gal_Rha_Lectin-like_P113"/>
    <property type="match status" value="1"/>
</dbReference>
<evidence type="ECO:0000313" key="7">
    <source>
        <dbReference type="EMBL" id="ELT89217.1"/>
    </source>
</evidence>
<gene>
    <name evidence="7" type="ORF">CAPTEDRAFT_186249</name>
</gene>
<dbReference type="AlphaFoldDB" id="R7TCM1"/>
<dbReference type="PANTHER" id="PTHR24251">
    <property type="entry name" value="OVOCHYMASE-RELATED"/>
    <property type="match status" value="1"/>
</dbReference>
<dbReference type="InterPro" id="IPR000922">
    <property type="entry name" value="Lectin_gal-bd_dom"/>
</dbReference>
<dbReference type="Gene3D" id="2.60.120.740">
    <property type="match status" value="1"/>
</dbReference>
<dbReference type="InterPro" id="IPR043159">
    <property type="entry name" value="Lectin_gal-bd_sf"/>
</dbReference>
<feature type="domain" description="CUB" evidence="6">
    <location>
        <begin position="110"/>
        <end position="223"/>
    </location>
</feature>
<dbReference type="OrthoDB" id="6140291at2759"/>
<feature type="transmembrane region" description="Helical" evidence="5">
    <location>
        <begin position="316"/>
        <end position="340"/>
    </location>
</feature>
<accession>R7TCM1</accession>